<dbReference type="PANTHER" id="PTHR33678:SF1">
    <property type="entry name" value="BLL1576 PROTEIN"/>
    <property type="match status" value="1"/>
</dbReference>
<reference evidence="2" key="2">
    <citation type="journal article" date="2014" name="ISME J.">
        <title>Microbial stratification in low pH oxic and suboxic macroscopic growths along an acid mine drainage.</title>
        <authorList>
            <person name="Mendez-Garcia C."/>
            <person name="Mesa V."/>
            <person name="Sprenger R.R."/>
            <person name="Richter M."/>
            <person name="Diez M.S."/>
            <person name="Solano J."/>
            <person name="Bargiela R."/>
            <person name="Golyshina O.V."/>
            <person name="Manteca A."/>
            <person name="Ramos J.L."/>
            <person name="Gallego J.R."/>
            <person name="Llorente I."/>
            <person name="Martins Dos Santos V.A."/>
            <person name="Jensen O.N."/>
            <person name="Pelaez A.I."/>
            <person name="Sanchez J."/>
            <person name="Ferrer M."/>
        </authorList>
    </citation>
    <scope>NUCLEOTIDE SEQUENCE</scope>
</reference>
<dbReference type="NCBIfam" id="NF033517">
    <property type="entry name" value="transpos_IS66"/>
    <property type="match status" value="1"/>
</dbReference>
<name>T1BPW4_9ZZZZ</name>
<gene>
    <name evidence="2" type="ORF">B1B_09096</name>
</gene>
<protein>
    <submittedName>
        <fullName evidence="2">Transposase</fullName>
    </submittedName>
</protein>
<dbReference type="InterPro" id="IPR004291">
    <property type="entry name" value="Transposase_IS66_central"/>
</dbReference>
<dbReference type="EMBL" id="AUZY01005966">
    <property type="protein sequence ID" value="EQD56035.1"/>
    <property type="molecule type" value="Genomic_DNA"/>
</dbReference>
<reference evidence="2" key="1">
    <citation type="submission" date="2013-08" db="EMBL/GenBank/DDBJ databases">
        <authorList>
            <person name="Mendez C."/>
            <person name="Richter M."/>
            <person name="Ferrer M."/>
            <person name="Sanchez J."/>
        </authorList>
    </citation>
    <scope>NUCLEOTIDE SEQUENCE</scope>
</reference>
<evidence type="ECO:0000259" key="1">
    <source>
        <dbReference type="Pfam" id="PF03050"/>
    </source>
</evidence>
<organism evidence="2">
    <name type="scientific">mine drainage metagenome</name>
    <dbReference type="NCBI Taxonomy" id="410659"/>
    <lineage>
        <taxon>unclassified sequences</taxon>
        <taxon>metagenomes</taxon>
        <taxon>ecological metagenomes</taxon>
    </lineage>
</organism>
<feature type="domain" description="Transposase IS66 central" evidence="1">
    <location>
        <begin position="1"/>
        <end position="260"/>
    </location>
</feature>
<accession>T1BPW4</accession>
<sequence>MPFERTAEAMDDLLGVDCSTGFLDNLYSEGADGLVEFGEAVRDALRCSEVVHFDETPLKVNKKSHWIHVASNEMLTFLHADTTRGKAAVEAAGVLPSYGGVAVHDRLSMYFDYKDATHAVCGAHLLRNLASVAVVWNQTDWATAMSSLLLWMKDAAEAARGAGRRRISEKKLAEYLKRYDAIVASGLDANPCPPNNRKRDSVERESYNLVCAFRDLKSEITLFASDLRVPFSNNRAESDLRMAKLVQKISGSLRADHGIKRLANVRSYISTAAKHNMNILDVLTALF</sequence>
<feature type="non-terminal residue" evidence="2">
    <location>
        <position position="287"/>
    </location>
</feature>
<dbReference type="InterPro" id="IPR052344">
    <property type="entry name" value="Transposase-related"/>
</dbReference>
<comment type="caution">
    <text evidence="2">The sequence shown here is derived from an EMBL/GenBank/DDBJ whole genome shotgun (WGS) entry which is preliminary data.</text>
</comment>
<dbReference type="PANTHER" id="PTHR33678">
    <property type="entry name" value="BLL1576 PROTEIN"/>
    <property type="match status" value="1"/>
</dbReference>
<dbReference type="AlphaFoldDB" id="T1BPW4"/>
<dbReference type="Pfam" id="PF03050">
    <property type="entry name" value="DDE_Tnp_IS66"/>
    <property type="match status" value="1"/>
</dbReference>
<proteinExistence type="predicted"/>
<evidence type="ECO:0000313" key="2">
    <source>
        <dbReference type="EMBL" id="EQD56035.1"/>
    </source>
</evidence>